<accession>A0A081P4E5</accession>
<dbReference type="EMBL" id="JNVM01000010">
    <property type="protein sequence ID" value="KEQ25568.1"/>
    <property type="molecule type" value="Genomic_DNA"/>
</dbReference>
<sequence length="63" mass="7325">MGLARESVEKFSELDVEKRIMLLLEYIKVLRGGLVENPKLLENTNVNAALIETYKRIEKEFDN</sequence>
<keyword evidence="2" id="KW-1185">Reference proteome</keyword>
<evidence type="ECO:0000313" key="2">
    <source>
        <dbReference type="Proteomes" id="UP000028123"/>
    </source>
</evidence>
<dbReference type="Proteomes" id="UP000028123">
    <property type="component" value="Unassembled WGS sequence"/>
</dbReference>
<name>A0A081P4E5_9BACL</name>
<dbReference type="AlphaFoldDB" id="A0A081P4E5"/>
<proteinExistence type="predicted"/>
<evidence type="ECO:0000313" key="1">
    <source>
        <dbReference type="EMBL" id="KEQ25568.1"/>
    </source>
</evidence>
<protein>
    <submittedName>
        <fullName evidence="1">Uncharacterized protein</fullName>
    </submittedName>
</protein>
<reference evidence="1 2" key="1">
    <citation type="submission" date="2014-06" db="EMBL/GenBank/DDBJ databases">
        <title>Draft genome sequence of Paenibacillus sp. MSt1.</title>
        <authorList>
            <person name="Aw Y.K."/>
            <person name="Ong K.S."/>
            <person name="Gan H.M."/>
            <person name="Lee S.M."/>
        </authorList>
    </citation>
    <scope>NUCLEOTIDE SEQUENCE [LARGE SCALE GENOMIC DNA]</scope>
    <source>
        <strain evidence="1 2">MSt1</strain>
    </source>
</reference>
<organism evidence="1 2">
    <name type="scientific">Paenibacillus tyrfis</name>
    <dbReference type="NCBI Taxonomy" id="1501230"/>
    <lineage>
        <taxon>Bacteria</taxon>
        <taxon>Bacillati</taxon>
        <taxon>Bacillota</taxon>
        <taxon>Bacilli</taxon>
        <taxon>Bacillales</taxon>
        <taxon>Paenibacillaceae</taxon>
        <taxon>Paenibacillus</taxon>
    </lineage>
</organism>
<dbReference type="RefSeq" id="WP_036681841.1">
    <property type="nucleotide sequence ID" value="NZ_JNVM01000010.1"/>
</dbReference>
<gene>
    <name evidence="1" type="ORF">ET33_02270</name>
</gene>
<comment type="caution">
    <text evidence="1">The sequence shown here is derived from an EMBL/GenBank/DDBJ whole genome shotgun (WGS) entry which is preliminary data.</text>
</comment>